<feature type="compositionally biased region" description="Basic residues" evidence="1">
    <location>
        <begin position="246"/>
        <end position="261"/>
    </location>
</feature>
<accession>A0A1Y2GRH9</accession>
<keyword evidence="4" id="KW-1185">Reference proteome</keyword>
<comment type="caution">
    <text evidence="3">The sequence shown here is derived from an EMBL/GenBank/DDBJ whole genome shotgun (WGS) entry which is preliminary data.</text>
</comment>
<evidence type="ECO:0000259" key="2">
    <source>
        <dbReference type="Pfam" id="PF17035"/>
    </source>
</evidence>
<feature type="domain" description="NET" evidence="2">
    <location>
        <begin position="135"/>
        <end position="184"/>
    </location>
</feature>
<gene>
    <name evidence="3" type="ORF">BCR41DRAFT_351337</name>
</gene>
<dbReference type="OrthoDB" id="2416617at2759"/>
<dbReference type="InterPro" id="IPR038336">
    <property type="entry name" value="NET_sf"/>
</dbReference>
<feature type="compositionally biased region" description="Polar residues" evidence="1">
    <location>
        <begin position="301"/>
        <end position="322"/>
    </location>
</feature>
<evidence type="ECO:0000313" key="4">
    <source>
        <dbReference type="Proteomes" id="UP000193648"/>
    </source>
</evidence>
<proteinExistence type="predicted"/>
<sequence length="356" mass="39183">MDVSASVSPRELDLQNDSTYHDLALANYYGFNEDTAFDYESGSESSSESDNDDSKDPEDDEEVEKSAIATSCDASISSVNFPMLTTETIIADDVIPIAVACKENPQQLANLSVPVASRDPNKRRMEEDLVTRISNDLGPEHMSGLFRILKGGHEEEEADEVEEMEVDLSSLDEATLVEVYQYVESCCMQTMASILAAEQRERAALEKQKQCSAERTPELSCDPSSSSSLSSSPSPSHPSSHPVSPRSRRSSHSCHSNRKRNGVVSSLSHHDSTVTELQDALWNVVASAAHHPYKPRRKRSNTSAGRRSQETQMQIQQTARSLNSEETLVLCAVKHDLQGNEMEMGEDDAEIDIVGI</sequence>
<dbReference type="Gene3D" id="1.20.1270.220">
    <property type="match status" value="1"/>
</dbReference>
<dbReference type="Proteomes" id="UP000193648">
    <property type="component" value="Unassembled WGS sequence"/>
</dbReference>
<dbReference type="STRING" id="64571.A0A1Y2GRH9"/>
<protein>
    <recommendedName>
        <fullName evidence="2">NET domain-containing protein</fullName>
    </recommendedName>
</protein>
<reference evidence="3 4" key="1">
    <citation type="submission" date="2016-07" db="EMBL/GenBank/DDBJ databases">
        <title>Pervasive Adenine N6-methylation of Active Genes in Fungi.</title>
        <authorList>
            <consortium name="DOE Joint Genome Institute"/>
            <person name="Mondo S.J."/>
            <person name="Dannebaum R.O."/>
            <person name="Kuo R.C."/>
            <person name="Labutti K."/>
            <person name="Haridas S."/>
            <person name="Kuo A."/>
            <person name="Salamov A."/>
            <person name="Ahrendt S.R."/>
            <person name="Lipzen A."/>
            <person name="Sullivan W."/>
            <person name="Andreopoulos W.B."/>
            <person name="Clum A."/>
            <person name="Lindquist E."/>
            <person name="Daum C."/>
            <person name="Ramamoorthy G.K."/>
            <person name="Gryganskyi A."/>
            <person name="Culley D."/>
            <person name="Magnuson J.K."/>
            <person name="James T.Y."/>
            <person name="O'Malley M.A."/>
            <person name="Stajich J.E."/>
            <person name="Spatafora J.W."/>
            <person name="Visel A."/>
            <person name="Grigoriev I.V."/>
        </authorList>
    </citation>
    <scope>NUCLEOTIDE SEQUENCE [LARGE SCALE GENOMIC DNA]</scope>
    <source>
        <strain evidence="3 4">NRRL 3116</strain>
    </source>
</reference>
<feature type="compositionally biased region" description="Acidic residues" evidence="1">
    <location>
        <begin position="47"/>
        <end position="63"/>
    </location>
</feature>
<dbReference type="Pfam" id="PF17035">
    <property type="entry name" value="BET"/>
    <property type="match status" value="1"/>
</dbReference>
<organism evidence="3 4">
    <name type="scientific">Lobosporangium transversale</name>
    <dbReference type="NCBI Taxonomy" id="64571"/>
    <lineage>
        <taxon>Eukaryota</taxon>
        <taxon>Fungi</taxon>
        <taxon>Fungi incertae sedis</taxon>
        <taxon>Mucoromycota</taxon>
        <taxon>Mortierellomycotina</taxon>
        <taxon>Mortierellomycetes</taxon>
        <taxon>Mortierellales</taxon>
        <taxon>Mortierellaceae</taxon>
        <taxon>Lobosporangium</taxon>
    </lineage>
</organism>
<feature type="compositionally biased region" description="Basic residues" evidence="1">
    <location>
        <begin position="291"/>
        <end position="300"/>
    </location>
</feature>
<dbReference type="EMBL" id="MCFF01000013">
    <property type="protein sequence ID" value="ORZ20123.1"/>
    <property type="molecule type" value="Genomic_DNA"/>
</dbReference>
<feature type="region of interest" description="Disordered" evidence="1">
    <location>
        <begin position="36"/>
        <end position="68"/>
    </location>
</feature>
<dbReference type="InterPro" id="IPR027353">
    <property type="entry name" value="NET_dom"/>
</dbReference>
<feature type="region of interest" description="Disordered" evidence="1">
    <location>
        <begin position="288"/>
        <end position="322"/>
    </location>
</feature>
<evidence type="ECO:0000313" key="3">
    <source>
        <dbReference type="EMBL" id="ORZ20123.1"/>
    </source>
</evidence>
<evidence type="ECO:0000256" key="1">
    <source>
        <dbReference type="SAM" id="MobiDB-lite"/>
    </source>
</evidence>
<dbReference type="GeneID" id="33565627"/>
<feature type="compositionally biased region" description="Low complexity" evidence="1">
    <location>
        <begin position="223"/>
        <end position="245"/>
    </location>
</feature>
<dbReference type="RefSeq" id="XP_021882663.1">
    <property type="nucleotide sequence ID" value="XM_022023783.1"/>
</dbReference>
<dbReference type="AlphaFoldDB" id="A0A1Y2GRH9"/>
<dbReference type="InParanoid" id="A0A1Y2GRH9"/>
<name>A0A1Y2GRH9_9FUNG</name>
<feature type="region of interest" description="Disordered" evidence="1">
    <location>
        <begin position="208"/>
        <end position="270"/>
    </location>
</feature>